<keyword evidence="5 9" id="KW-0269">Exonuclease</keyword>
<protein>
    <recommendedName>
        <fullName evidence="2">Single-stranded-DNA-specific exonuclease RecJ</fullName>
    </recommendedName>
</protein>
<evidence type="ECO:0000256" key="4">
    <source>
        <dbReference type="ARBA" id="ARBA00022801"/>
    </source>
</evidence>
<dbReference type="Gene3D" id="3.90.1640.30">
    <property type="match status" value="1"/>
</dbReference>
<dbReference type="Pfam" id="PF02272">
    <property type="entry name" value="DHHA1"/>
    <property type="match status" value="1"/>
</dbReference>
<evidence type="ECO:0000256" key="3">
    <source>
        <dbReference type="ARBA" id="ARBA00022722"/>
    </source>
</evidence>
<dbReference type="RefSeq" id="WP_194449217.1">
    <property type="nucleotide sequence ID" value="NZ_CP063849.1"/>
</dbReference>
<dbReference type="AlphaFoldDB" id="A0A7S7SKZ1"/>
<dbReference type="InterPro" id="IPR051673">
    <property type="entry name" value="SSDNA_exonuclease_RecJ"/>
</dbReference>
<sequence>MMQTQARWSLAETSEKEVAALAARCGLQLPAARVLWSRGFRTQQDVEHFLHPRLTDLTDPFLMAGMQQAVDRIRRAVDRKEKILVYGDYDVDGVSSVVILSKMLEFMGHAPEYHVPDRLKDGYGMQVSVVEQAAREGVNLIISVDTGIRAIEAVKAAVAVGVDVVITDHHLPEEELPPAVAILNPNRPDCLYPNKNLCGAGVTLKLIQALMESLNWPPDRIVRYSDSFLVMVAIATVADVVPLTGENRVIVKRGLDGLSKTRNPGLRALLEASGVEPGSAMTATDVGFRVSPRINAAGRMDNAREVVEMFLTSDEERARAIATRLDGLNLERQRTGEAIVKAILEECGEDGPGPDRAGLVFYSPDWHRGVVGIVANRVVELFHRPAIVLGRDENTGMAQGSGRSIPGFHLLDALNGMAEVFIRFGGHRQAVGVTLEESRVEELKQRFNAFARETLSDEDLAPERLLDAEATIDELNDTAVDEILHLAPFGLGNRAPLFLLRNVEIRQTPEVFGKDRDHLRIRIFQGNRSLFAKAWRFAGRIGELQQGARVDVALTVEADAFSAKRGYSPWSATIRDIRPVD</sequence>
<dbReference type="Pfam" id="PF01368">
    <property type="entry name" value="DHH"/>
    <property type="match status" value="1"/>
</dbReference>
<evidence type="ECO:0000259" key="6">
    <source>
        <dbReference type="Pfam" id="PF01368"/>
    </source>
</evidence>
<dbReference type="NCBIfam" id="TIGR00644">
    <property type="entry name" value="recJ"/>
    <property type="match status" value="1"/>
</dbReference>
<dbReference type="Gene3D" id="3.10.310.30">
    <property type="match status" value="1"/>
</dbReference>
<evidence type="ECO:0000256" key="1">
    <source>
        <dbReference type="ARBA" id="ARBA00005915"/>
    </source>
</evidence>
<dbReference type="Pfam" id="PF17768">
    <property type="entry name" value="RecJ_OB"/>
    <property type="match status" value="1"/>
</dbReference>
<dbReference type="GO" id="GO:0008409">
    <property type="term" value="F:5'-3' exonuclease activity"/>
    <property type="evidence" value="ECO:0007669"/>
    <property type="project" value="InterPro"/>
</dbReference>
<dbReference type="InterPro" id="IPR041122">
    <property type="entry name" value="RecJ_OB"/>
</dbReference>
<dbReference type="GO" id="GO:0006310">
    <property type="term" value="P:DNA recombination"/>
    <property type="evidence" value="ECO:0007669"/>
    <property type="project" value="InterPro"/>
</dbReference>
<feature type="domain" description="DHHA1" evidence="7">
    <location>
        <begin position="359"/>
        <end position="452"/>
    </location>
</feature>
<dbReference type="GO" id="GO:0003676">
    <property type="term" value="F:nucleic acid binding"/>
    <property type="evidence" value="ECO:0007669"/>
    <property type="project" value="InterPro"/>
</dbReference>
<accession>A0A7S7SKZ1</accession>
<dbReference type="InterPro" id="IPR038763">
    <property type="entry name" value="DHH_sf"/>
</dbReference>
<dbReference type="SUPFAM" id="SSF64182">
    <property type="entry name" value="DHH phosphoesterases"/>
    <property type="match status" value="1"/>
</dbReference>
<dbReference type="Proteomes" id="UP000593892">
    <property type="component" value="Chromosome"/>
</dbReference>
<evidence type="ECO:0000313" key="10">
    <source>
        <dbReference type="Proteomes" id="UP000593892"/>
    </source>
</evidence>
<evidence type="ECO:0000313" key="9">
    <source>
        <dbReference type="EMBL" id="QOY87550.1"/>
    </source>
</evidence>
<evidence type="ECO:0000259" key="7">
    <source>
        <dbReference type="Pfam" id="PF02272"/>
    </source>
</evidence>
<evidence type="ECO:0000256" key="2">
    <source>
        <dbReference type="ARBA" id="ARBA00019841"/>
    </source>
</evidence>
<dbReference type="KEGG" id="pfer:IRI77_33155"/>
<evidence type="ECO:0000256" key="5">
    <source>
        <dbReference type="ARBA" id="ARBA00022839"/>
    </source>
</evidence>
<feature type="domain" description="DDH" evidence="6">
    <location>
        <begin position="82"/>
        <end position="212"/>
    </location>
</feature>
<dbReference type="InterPro" id="IPR001667">
    <property type="entry name" value="DDH_dom"/>
</dbReference>
<keyword evidence="3" id="KW-0540">Nuclease</keyword>
<dbReference type="PANTHER" id="PTHR30255">
    <property type="entry name" value="SINGLE-STRANDED-DNA-SPECIFIC EXONUCLEASE RECJ"/>
    <property type="match status" value="1"/>
</dbReference>
<keyword evidence="4" id="KW-0378">Hydrolase</keyword>
<keyword evidence="10" id="KW-1185">Reference proteome</keyword>
<evidence type="ECO:0000259" key="8">
    <source>
        <dbReference type="Pfam" id="PF17768"/>
    </source>
</evidence>
<name>A0A7S7SKZ1_PALFE</name>
<comment type="similarity">
    <text evidence="1">Belongs to the RecJ family.</text>
</comment>
<gene>
    <name evidence="9" type="primary">recJ</name>
    <name evidence="9" type="ORF">IRI77_33155</name>
</gene>
<dbReference type="GO" id="GO:0006281">
    <property type="term" value="P:DNA repair"/>
    <property type="evidence" value="ECO:0007669"/>
    <property type="project" value="InterPro"/>
</dbReference>
<reference evidence="9 10" key="1">
    <citation type="submission" date="2020-10" db="EMBL/GenBank/DDBJ databases">
        <title>Complete genome sequence of Paludibaculum fermentans P105T, a facultatively anaerobic acidobacterium capable of dissimilatory Fe(III) reduction.</title>
        <authorList>
            <person name="Dedysh S.N."/>
            <person name="Beletsky A.V."/>
            <person name="Kulichevskaya I.S."/>
            <person name="Mardanov A.V."/>
            <person name="Ravin N.V."/>
        </authorList>
    </citation>
    <scope>NUCLEOTIDE SEQUENCE [LARGE SCALE GENOMIC DNA]</scope>
    <source>
        <strain evidence="9 10">P105</strain>
    </source>
</reference>
<organism evidence="9 10">
    <name type="scientific">Paludibaculum fermentans</name>
    <dbReference type="NCBI Taxonomy" id="1473598"/>
    <lineage>
        <taxon>Bacteria</taxon>
        <taxon>Pseudomonadati</taxon>
        <taxon>Acidobacteriota</taxon>
        <taxon>Terriglobia</taxon>
        <taxon>Bryobacterales</taxon>
        <taxon>Bryobacteraceae</taxon>
        <taxon>Paludibaculum</taxon>
    </lineage>
</organism>
<dbReference type="EMBL" id="CP063849">
    <property type="protein sequence ID" value="QOY87550.1"/>
    <property type="molecule type" value="Genomic_DNA"/>
</dbReference>
<dbReference type="PANTHER" id="PTHR30255:SF2">
    <property type="entry name" value="SINGLE-STRANDED-DNA-SPECIFIC EXONUCLEASE RECJ"/>
    <property type="match status" value="1"/>
</dbReference>
<dbReference type="InterPro" id="IPR003156">
    <property type="entry name" value="DHHA1_dom"/>
</dbReference>
<feature type="domain" description="RecJ OB" evidence="8">
    <location>
        <begin position="466"/>
        <end position="565"/>
    </location>
</feature>
<proteinExistence type="inferred from homology"/>
<dbReference type="InterPro" id="IPR004610">
    <property type="entry name" value="RecJ"/>
</dbReference>